<reference evidence="5 6" key="1">
    <citation type="submission" date="2019-10" db="EMBL/GenBank/DDBJ databases">
        <authorList>
            <person name="Palmer J.M."/>
        </authorList>
    </citation>
    <scope>NUCLEOTIDE SEQUENCE [LARGE SCALE GENOMIC DNA]</scope>
    <source>
        <strain evidence="5 6">TWF718</strain>
    </source>
</reference>
<keyword evidence="4" id="KW-0472">Membrane</keyword>
<proteinExistence type="predicted"/>
<organism evidence="5 6">
    <name type="scientific">Orbilia javanica</name>
    <dbReference type="NCBI Taxonomy" id="47235"/>
    <lineage>
        <taxon>Eukaryota</taxon>
        <taxon>Fungi</taxon>
        <taxon>Dikarya</taxon>
        <taxon>Ascomycota</taxon>
        <taxon>Pezizomycotina</taxon>
        <taxon>Orbiliomycetes</taxon>
        <taxon>Orbiliales</taxon>
        <taxon>Orbiliaceae</taxon>
        <taxon>Orbilia</taxon>
    </lineage>
</organism>
<dbReference type="SUPFAM" id="SSF50965">
    <property type="entry name" value="Galactose oxidase, central domain"/>
    <property type="match status" value="1"/>
</dbReference>
<accession>A0AAN8RN72</accession>
<dbReference type="Gene3D" id="2.120.10.80">
    <property type="entry name" value="Kelch-type beta propeller"/>
    <property type="match status" value="1"/>
</dbReference>
<keyword evidence="4" id="KW-1133">Transmembrane helix</keyword>
<evidence type="ECO:0000256" key="2">
    <source>
        <dbReference type="ARBA" id="ARBA00023004"/>
    </source>
</evidence>
<dbReference type="PANTHER" id="PTHR47435">
    <property type="entry name" value="KELCH REPEAT PROTEIN (AFU_ORTHOLOGUE AFUA_5G12780)"/>
    <property type="match status" value="1"/>
</dbReference>
<evidence type="ECO:0000256" key="1">
    <source>
        <dbReference type="ARBA" id="ARBA00022737"/>
    </source>
</evidence>
<comment type="caution">
    <text evidence="5">The sequence shown here is derived from an EMBL/GenBank/DDBJ whole genome shotgun (WGS) entry which is preliminary data.</text>
</comment>
<keyword evidence="6" id="KW-1185">Reference proteome</keyword>
<dbReference type="GO" id="GO:0019760">
    <property type="term" value="P:glucosinolate metabolic process"/>
    <property type="evidence" value="ECO:0007669"/>
    <property type="project" value="UniProtKB-ARBA"/>
</dbReference>
<keyword evidence="4" id="KW-0812">Transmembrane</keyword>
<evidence type="ECO:0000256" key="3">
    <source>
        <dbReference type="SAM" id="MobiDB-lite"/>
    </source>
</evidence>
<protein>
    <recommendedName>
        <fullName evidence="7">Kelch repeat protein</fullName>
    </recommendedName>
</protein>
<feature type="compositionally biased region" description="Low complexity" evidence="3">
    <location>
        <begin position="432"/>
        <end position="463"/>
    </location>
</feature>
<sequence>MAGPRDYFGLKFIRNHQTAYIGNTLWIDGGEVLPVSLANFSNSTIDRSYGPNPYLYSLDLSQHIITGGNTSNNRLDQLWDSGRLKLIEKPAGAGTSSGGALFNYKWADARGGRSQFIQFGGRTGDEVDTEDPLYEYNTQDAEFDEFTIRRKTDDIIEGGYLNPHHGAAAQSLDGFGYYLGGMDNNGKYLKQLVILNLSNGEISVEDTGDMPALVGSQMSWYPIGKKGILVSIGGEIIDSSGRIRSMPMEDIWVYDILSSKWYSQIATPADDVQGLPIDRKFFCAVSPSYQEAADSYEIILHGGHRTVSNDLLKLDDVWALTVPTFQWVQYYFGLTGDRTTHGAYNVSCSCPNDRYFMVVSTYGFGTEYANYPFAWYDLKNLYWSNFDASAQGYERPQVVRTTVGRRREPESWDDPALAEVFAQAYTRGYVAPPSTSVGPTTTGTGTSVPTGTRTGDPTPDNDGSGSKKNTAAIAAGASIGSIALIAAIIFAFFFVRRRRQRNLPPVPVLDPAYDNGPLPPPPGGFGGPLSELHSHSTTPVAELQSNRQFVELDSAYDPLKPNFTLESPRPVEIAPQFPNVSKEK</sequence>
<evidence type="ECO:0008006" key="7">
    <source>
        <dbReference type="Google" id="ProtNLM"/>
    </source>
</evidence>
<dbReference type="Proteomes" id="UP001313282">
    <property type="component" value="Unassembled WGS sequence"/>
</dbReference>
<name>A0AAN8RN72_9PEZI</name>
<dbReference type="InterPro" id="IPR015915">
    <property type="entry name" value="Kelch-typ_b-propeller"/>
</dbReference>
<feature type="region of interest" description="Disordered" evidence="3">
    <location>
        <begin position="561"/>
        <end position="584"/>
    </location>
</feature>
<keyword evidence="2" id="KW-0408">Iron</keyword>
<dbReference type="AlphaFoldDB" id="A0AAN8RN72"/>
<dbReference type="PANTHER" id="PTHR47435:SF4">
    <property type="entry name" value="KELCH REPEAT PROTEIN (AFU_ORTHOLOGUE AFUA_5G12780)"/>
    <property type="match status" value="1"/>
</dbReference>
<dbReference type="InterPro" id="IPR011043">
    <property type="entry name" value="Gal_Oxase/kelch_b-propeller"/>
</dbReference>
<evidence type="ECO:0000313" key="5">
    <source>
        <dbReference type="EMBL" id="KAK6344938.1"/>
    </source>
</evidence>
<keyword evidence="1" id="KW-0677">Repeat</keyword>
<feature type="region of interest" description="Disordered" evidence="3">
    <location>
        <begin position="432"/>
        <end position="468"/>
    </location>
</feature>
<evidence type="ECO:0000256" key="4">
    <source>
        <dbReference type="SAM" id="Phobius"/>
    </source>
</evidence>
<dbReference type="EMBL" id="JAVHNR010000004">
    <property type="protein sequence ID" value="KAK6344938.1"/>
    <property type="molecule type" value="Genomic_DNA"/>
</dbReference>
<evidence type="ECO:0000313" key="6">
    <source>
        <dbReference type="Proteomes" id="UP001313282"/>
    </source>
</evidence>
<feature type="transmembrane region" description="Helical" evidence="4">
    <location>
        <begin position="471"/>
        <end position="495"/>
    </location>
</feature>
<gene>
    <name evidence="5" type="ORF">TWF718_006888</name>
</gene>